<feature type="transmembrane region" description="Helical" evidence="1">
    <location>
        <begin position="249"/>
        <end position="270"/>
    </location>
</feature>
<feature type="transmembrane region" description="Helical" evidence="1">
    <location>
        <begin position="192"/>
        <end position="211"/>
    </location>
</feature>
<feature type="transmembrane region" description="Helical" evidence="1">
    <location>
        <begin position="159"/>
        <end position="180"/>
    </location>
</feature>
<organism evidence="2 3">
    <name type="scientific">Caldinitratiruptor microaerophilus</name>
    <dbReference type="NCBI Taxonomy" id="671077"/>
    <lineage>
        <taxon>Bacteria</taxon>
        <taxon>Bacillati</taxon>
        <taxon>Bacillota</taxon>
        <taxon>Clostridia</taxon>
        <taxon>Eubacteriales</taxon>
        <taxon>Symbiobacteriaceae</taxon>
        <taxon>Caldinitratiruptor</taxon>
    </lineage>
</organism>
<protein>
    <submittedName>
        <fullName evidence="2">Uncharacterized protein</fullName>
    </submittedName>
</protein>
<feature type="transmembrane region" description="Helical" evidence="1">
    <location>
        <begin position="390"/>
        <end position="413"/>
    </location>
</feature>
<feature type="transmembrane region" description="Helical" evidence="1">
    <location>
        <begin position="356"/>
        <end position="378"/>
    </location>
</feature>
<feature type="transmembrane region" description="Helical" evidence="1">
    <location>
        <begin position="7"/>
        <end position="29"/>
    </location>
</feature>
<gene>
    <name evidence="2" type="ORF">caldi_26870</name>
</gene>
<keyword evidence="1" id="KW-1133">Transmembrane helix</keyword>
<dbReference type="RefSeq" id="WP_264842232.1">
    <property type="nucleotide sequence ID" value="NZ_AP025628.1"/>
</dbReference>
<feature type="transmembrane region" description="Helical" evidence="1">
    <location>
        <begin position="291"/>
        <end position="313"/>
    </location>
</feature>
<sequence length="431" mass="44676">MDRRAGAFIPAAAAWLVTGAVLGLLMAAWPGAWLRLKPAHVAVVTVGWMTMLMFAMTLLVIPVFIRRQVVQGPWVPAQWLAANAGVAAVFAGHAAGSPRAVVAGWVLLAAAGVLFLLNIVLSARRGAAAADGEERARRLAHPALDPEAMRAVDRLARRYTETSVLLLVAGGALMALAWAGRAGAGGDAAGGYLLRYGWMSLLAWGTAYHMLPRWSGVLPRSLAAVRWQLVLAVAGTLVAAAGALGGWGLAVRTGVTLIAAAALVFSANVWGCMFHPLPDRGVSRGRTTSGAFIAASGLSLAAAGAAGLTWALAGMPAGWFLAMTHLYLLGWQTLLAYGVAGWLLPLLAGVPFARPGLYRAQLALALPGVAGVAATFLLRDRFPAWPWPAIFGSFATLCALAAILFAVNLVLTVMPVLGGRGRAAAAPSLVR</sequence>
<feature type="transmembrane region" description="Helical" evidence="1">
    <location>
        <begin position="102"/>
        <end position="121"/>
    </location>
</feature>
<keyword evidence="1" id="KW-0812">Transmembrane</keyword>
<dbReference type="Proteomes" id="UP001163687">
    <property type="component" value="Chromosome"/>
</dbReference>
<evidence type="ECO:0000313" key="2">
    <source>
        <dbReference type="EMBL" id="BDG61597.1"/>
    </source>
</evidence>
<dbReference type="KEGG" id="cmic:caldi_26870"/>
<evidence type="ECO:0000256" key="1">
    <source>
        <dbReference type="SAM" id="Phobius"/>
    </source>
</evidence>
<accession>A0AA35CM01</accession>
<dbReference type="AlphaFoldDB" id="A0AA35CM01"/>
<name>A0AA35CM01_9FIRM</name>
<feature type="transmembrane region" description="Helical" evidence="1">
    <location>
        <begin position="319"/>
        <end position="344"/>
    </location>
</feature>
<feature type="transmembrane region" description="Helical" evidence="1">
    <location>
        <begin position="41"/>
        <end position="65"/>
    </location>
</feature>
<keyword evidence="1" id="KW-0472">Membrane</keyword>
<keyword evidence="3" id="KW-1185">Reference proteome</keyword>
<dbReference type="EMBL" id="AP025628">
    <property type="protein sequence ID" value="BDG61597.1"/>
    <property type="molecule type" value="Genomic_DNA"/>
</dbReference>
<feature type="transmembrane region" description="Helical" evidence="1">
    <location>
        <begin position="77"/>
        <end position="96"/>
    </location>
</feature>
<evidence type="ECO:0000313" key="3">
    <source>
        <dbReference type="Proteomes" id="UP001163687"/>
    </source>
</evidence>
<reference evidence="2" key="1">
    <citation type="submission" date="2022-03" db="EMBL/GenBank/DDBJ databases">
        <title>Complete genome sequence of Caldinitratiruptor microaerophilus.</title>
        <authorList>
            <person name="Mukaiyama R."/>
            <person name="Nishiyama T."/>
            <person name="Ueda K."/>
        </authorList>
    </citation>
    <scope>NUCLEOTIDE SEQUENCE</scope>
    <source>
        <strain evidence="2">JCM 16183</strain>
    </source>
</reference>
<dbReference type="Gene3D" id="1.20.210.10">
    <property type="entry name" value="Cytochrome c oxidase-like, subunit I domain"/>
    <property type="match status" value="1"/>
</dbReference>
<feature type="transmembrane region" description="Helical" evidence="1">
    <location>
        <begin position="223"/>
        <end position="243"/>
    </location>
</feature>
<proteinExistence type="predicted"/>
<dbReference type="InterPro" id="IPR036927">
    <property type="entry name" value="Cyt_c_oxase-like_su1_sf"/>
</dbReference>